<protein>
    <submittedName>
        <fullName evidence="1">Cytochrome P450</fullName>
    </submittedName>
</protein>
<reference evidence="1" key="1">
    <citation type="journal article" date="2021" name="New Phytol.">
        <title>Evolutionary innovations through gain and loss of genes in the ectomycorrhizal Boletales.</title>
        <authorList>
            <person name="Wu G."/>
            <person name="Miyauchi S."/>
            <person name="Morin E."/>
            <person name="Kuo A."/>
            <person name="Drula E."/>
            <person name="Varga T."/>
            <person name="Kohler A."/>
            <person name="Feng B."/>
            <person name="Cao Y."/>
            <person name="Lipzen A."/>
            <person name="Daum C."/>
            <person name="Hundley H."/>
            <person name="Pangilinan J."/>
            <person name="Johnson J."/>
            <person name="Barry K."/>
            <person name="LaButti K."/>
            <person name="Ng V."/>
            <person name="Ahrendt S."/>
            <person name="Min B."/>
            <person name="Choi I.G."/>
            <person name="Park H."/>
            <person name="Plett J.M."/>
            <person name="Magnuson J."/>
            <person name="Spatafora J.W."/>
            <person name="Nagy L.G."/>
            <person name="Henrissat B."/>
            <person name="Grigoriev I.V."/>
            <person name="Yang Z.L."/>
            <person name="Xu J."/>
            <person name="Martin F.M."/>
        </authorList>
    </citation>
    <scope>NUCLEOTIDE SEQUENCE</scope>
    <source>
        <strain evidence="1">ATCC 28755</strain>
    </source>
</reference>
<keyword evidence="2" id="KW-1185">Reference proteome</keyword>
<dbReference type="Proteomes" id="UP000790377">
    <property type="component" value="Unassembled WGS sequence"/>
</dbReference>
<accession>A0ACB8AKI2</accession>
<proteinExistence type="predicted"/>
<organism evidence="1 2">
    <name type="scientific">Hygrophoropsis aurantiaca</name>
    <dbReference type="NCBI Taxonomy" id="72124"/>
    <lineage>
        <taxon>Eukaryota</taxon>
        <taxon>Fungi</taxon>
        <taxon>Dikarya</taxon>
        <taxon>Basidiomycota</taxon>
        <taxon>Agaricomycotina</taxon>
        <taxon>Agaricomycetes</taxon>
        <taxon>Agaricomycetidae</taxon>
        <taxon>Boletales</taxon>
        <taxon>Coniophorineae</taxon>
        <taxon>Hygrophoropsidaceae</taxon>
        <taxon>Hygrophoropsis</taxon>
    </lineage>
</organism>
<evidence type="ECO:0000313" key="1">
    <source>
        <dbReference type="EMBL" id="KAH7913523.1"/>
    </source>
</evidence>
<evidence type="ECO:0000313" key="2">
    <source>
        <dbReference type="Proteomes" id="UP000790377"/>
    </source>
</evidence>
<sequence>MGISYGVPALVYNIINDVNWGTLAVTAITFVIASRALKLIDGLKAVNFLPGLRIPFQPLSLLGVILPESTWNPGLLFTWSWRHTRNLYAHYGNDTISIVPYLSGVPSLYTQSMDVARQVVVAGHKSATFGKADSMSAALLFWGPSIVSSERDVWRKHRRIMGPAFNNETYALVWSASRNLYTDMLTAEGWNDQNTIDVPCVQTFTFKFTLIIIASCGFGLPFTWVTPPSHGGEMSIQECIQTISRTNTFAITAPKWAWKLPFKWVQQTRRAYDSMRAFMHAQVQERKKALHSSATREKDVFSRLVEASEDEGGKMALKDDELIGNIFAILFAGHETTAHTLAATLGFLALHEDIQEEVAKQVKEVTRAREGGEALLEDYPKLDKVLAAFYEGVRMFPSGVFLIREAKQDTTLTLEVGGAKSVLPIKKGTHIVVDMVGVQYNQKYFAEPEEFRPSRWHKGGGGQDKEDLTESEAFTAFSFGPRTCIGRKFATTEAVCLLSLLLRDWRVEPLLAPKASSTNENSAKSSSAVLETHEEWRARVMQATLELTMGIKNVPLRFVRRVY</sequence>
<comment type="caution">
    <text evidence="1">The sequence shown here is derived from an EMBL/GenBank/DDBJ whole genome shotgun (WGS) entry which is preliminary data.</text>
</comment>
<gene>
    <name evidence="1" type="ORF">BJ138DRAFT_1081402</name>
</gene>
<name>A0ACB8AKI2_9AGAM</name>
<dbReference type="EMBL" id="MU267629">
    <property type="protein sequence ID" value="KAH7913523.1"/>
    <property type="molecule type" value="Genomic_DNA"/>
</dbReference>